<dbReference type="Pfam" id="PF14707">
    <property type="entry name" value="Sulfatase_C"/>
    <property type="match status" value="1"/>
</dbReference>
<dbReference type="InterPro" id="IPR050738">
    <property type="entry name" value="Sulfatase"/>
</dbReference>
<evidence type="ECO:0000313" key="4">
    <source>
        <dbReference type="EMBL" id="KCV73133.1"/>
    </source>
</evidence>
<dbReference type="OrthoDB" id="103349at2759"/>
<dbReference type="Gene3D" id="3.30.1120.10">
    <property type="match status" value="1"/>
</dbReference>
<reference evidence="4" key="1">
    <citation type="submission" date="2013-04" db="EMBL/GenBank/DDBJ databases">
        <title>The Genome Sequence of Fonticula alba ATCC 38817.</title>
        <authorList>
            <consortium name="The Broad Institute Genomics Platform"/>
            <person name="Russ C."/>
            <person name="Cuomo C."/>
            <person name="Burger G."/>
            <person name="Gray M.W."/>
            <person name="Holland P.W.H."/>
            <person name="King N."/>
            <person name="Lang F.B.F."/>
            <person name="Roger A.J."/>
            <person name="Ruiz-Trillo I."/>
            <person name="Brown M."/>
            <person name="Walker B."/>
            <person name="Young S."/>
            <person name="Zeng Q."/>
            <person name="Gargeya S."/>
            <person name="Fitzgerald M."/>
            <person name="Haas B."/>
            <person name="Abouelleil A."/>
            <person name="Allen A.W."/>
            <person name="Alvarado L."/>
            <person name="Arachchi H.M."/>
            <person name="Berlin A.M."/>
            <person name="Chapman S.B."/>
            <person name="Gainer-Dewar J."/>
            <person name="Goldberg J."/>
            <person name="Griggs A."/>
            <person name="Gujja S."/>
            <person name="Hansen M."/>
            <person name="Howarth C."/>
            <person name="Imamovic A."/>
            <person name="Ireland A."/>
            <person name="Larimer J."/>
            <person name="McCowan C."/>
            <person name="Murphy C."/>
            <person name="Pearson M."/>
            <person name="Poon T.W."/>
            <person name="Priest M."/>
            <person name="Roberts A."/>
            <person name="Saif S."/>
            <person name="Shea T."/>
            <person name="Sisk P."/>
            <person name="Sykes S."/>
            <person name="Wortman J."/>
            <person name="Nusbaum C."/>
            <person name="Birren B."/>
        </authorList>
    </citation>
    <scope>NUCLEOTIDE SEQUENCE [LARGE SCALE GENOMIC DNA]</scope>
    <source>
        <strain evidence="4">ATCC 38817</strain>
    </source>
</reference>
<dbReference type="PANTHER" id="PTHR42693">
    <property type="entry name" value="ARYLSULFATASE FAMILY MEMBER"/>
    <property type="match status" value="1"/>
</dbReference>
<dbReference type="Proteomes" id="UP000030693">
    <property type="component" value="Unassembled WGS sequence"/>
</dbReference>
<evidence type="ECO:0000259" key="3">
    <source>
        <dbReference type="Pfam" id="PF00884"/>
    </source>
</evidence>
<gene>
    <name evidence="4" type="ORF">H696_00681</name>
</gene>
<dbReference type="InterPro" id="IPR000917">
    <property type="entry name" value="Sulfatase_N"/>
</dbReference>
<accession>A0A058ZGS1</accession>
<dbReference type="SUPFAM" id="SSF53649">
    <property type="entry name" value="Alkaline phosphatase-like"/>
    <property type="match status" value="1"/>
</dbReference>
<dbReference type="PANTHER" id="PTHR42693:SF33">
    <property type="entry name" value="ARYLSULFATASE"/>
    <property type="match status" value="1"/>
</dbReference>
<dbReference type="Gene3D" id="3.40.720.10">
    <property type="entry name" value="Alkaline Phosphatase, subunit A"/>
    <property type="match status" value="1"/>
</dbReference>
<dbReference type="EMBL" id="KB932201">
    <property type="protein sequence ID" value="KCV73133.1"/>
    <property type="molecule type" value="Genomic_DNA"/>
</dbReference>
<proteinExistence type="inferred from homology"/>
<dbReference type="OMA" id="IICININ"/>
<name>A0A058ZGS1_FONAL</name>
<comment type="similarity">
    <text evidence="1">Belongs to the sulfatase family.</text>
</comment>
<sequence>MVIAASKPFFVLVSYLQPHIPVFANSRFKGSSRRGAFGDMMHEMDDSIGRVMAALEERGLTGDTLVVFTSDNGAWPDAREPLVDEDLSDDQPHGGSNGPFQQGKGSTWEGGVREPTIISWPNGSIKSGATSMEIASHMDVLPTVLEAAGVSVPTDRTIDGRSLLPHMRGLTSSGPHDAYFYWREREVYAVRLGRYKAHFVTRPGFGNDRPVRHNPPLLFDLEADMGEQYPLDSAGRYADLIADMRRRVAEHRTTIEAVEPQYEFGGTILPGVDFSVVPCCNPMALQEFTIEQLVNDHWEQCRCDYLSGQAPASPEEGTTGESATEAERSVRRTAQELLAADLTRGGHSSTAAVMAELLLKQMSGPRHT</sequence>
<dbReference type="STRING" id="691883.A0A058ZGS1"/>
<dbReference type="GeneID" id="20525406"/>
<organism evidence="4">
    <name type="scientific">Fonticula alba</name>
    <name type="common">Slime mold</name>
    <dbReference type="NCBI Taxonomy" id="691883"/>
    <lineage>
        <taxon>Eukaryota</taxon>
        <taxon>Rotosphaerida</taxon>
        <taxon>Fonticulaceae</taxon>
        <taxon>Fonticula</taxon>
    </lineage>
</organism>
<feature type="domain" description="Sulfatase N-terminal" evidence="3">
    <location>
        <begin position="5"/>
        <end position="150"/>
    </location>
</feature>
<dbReference type="InterPro" id="IPR017850">
    <property type="entry name" value="Alkaline_phosphatase_core_sf"/>
</dbReference>
<dbReference type="AlphaFoldDB" id="A0A058ZGS1"/>
<feature type="region of interest" description="Disordered" evidence="2">
    <location>
        <begin position="310"/>
        <end position="329"/>
    </location>
</feature>
<dbReference type="Pfam" id="PF00884">
    <property type="entry name" value="Sulfatase"/>
    <property type="match status" value="1"/>
</dbReference>
<dbReference type="RefSeq" id="XP_009492834.1">
    <property type="nucleotide sequence ID" value="XM_009494559.1"/>
</dbReference>
<evidence type="ECO:0000256" key="2">
    <source>
        <dbReference type="SAM" id="MobiDB-lite"/>
    </source>
</evidence>
<keyword evidence="5" id="KW-1185">Reference proteome</keyword>
<feature type="region of interest" description="Disordered" evidence="2">
    <location>
        <begin position="78"/>
        <end position="111"/>
    </location>
</feature>
<dbReference type="eggNOG" id="KOG3867">
    <property type="taxonomic scope" value="Eukaryota"/>
</dbReference>
<evidence type="ECO:0000313" key="5">
    <source>
        <dbReference type="Proteomes" id="UP000030693"/>
    </source>
</evidence>
<dbReference type="GO" id="GO:0004065">
    <property type="term" value="F:arylsulfatase activity"/>
    <property type="evidence" value="ECO:0007669"/>
    <property type="project" value="TreeGrafter"/>
</dbReference>
<protein>
    <recommendedName>
        <fullName evidence="3">Sulfatase N-terminal domain-containing protein</fullName>
    </recommendedName>
</protein>
<evidence type="ECO:0000256" key="1">
    <source>
        <dbReference type="ARBA" id="ARBA00008779"/>
    </source>
</evidence>